<dbReference type="CDD" id="cd12148">
    <property type="entry name" value="fungal_TF_MHR"/>
    <property type="match status" value="1"/>
</dbReference>
<feature type="region of interest" description="Disordered" evidence="5">
    <location>
        <begin position="516"/>
        <end position="595"/>
    </location>
</feature>
<feature type="compositionally biased region" description="Low complexity" evidence="5">
    <location>
        <begin position="176"/>
        <end position="188"/>
    </location>
</feature>
<dbReference type="GO" id="GO:0003677">
    <property type="term" value="F:DNA binding"/>
    <property type="evidence" value="ECO:0007669"/>
    <property type="project" value="UniProtKB-KW"/>
</dbReference>
<feature type="compositionally biased region" description="Low complexity" evidence="5">
    <location>
        <begin position="195"/>
        <end position="220"/>
    </location>
</feature>
<feature type="compositionally biased region" description="Polar residues" evidence="5">
    <location>
        <begin position="415"/>
        <end position="428"/>
    </location>
</feature>
<evidence type="ECO:0000256" key="5">
    <source>
        <dbReference type="SAM" id="MobiDB-lite"/>
    </source>
</evidence>
<dbReference type="PANTHER" id="PTHR46910">
    <property type="entry name" value="TRANSCRIPTION FACTOR PDR1"/>
    <property type="match status" value="1"/>
</dbReference>
<comment type="subcellular location">
    <subcellularLocation>
        <location evidence="1">Nucleus</location>
    </subcellularLocation>
</comment>
<feature type="domain" description="Zn(2)-C6 fungal-type" evidence="6">
    <location>
        <begin position="90"/>
        <end position="119"/>
    </location>
</feature>
<feature type="compositionally biased region" description="Polar residues" evidence="5">
    <location>
        <begin position="334"/>
        <end position="345"/>
    </location>
</feature>
<dbReference type="GO" id="GO:0005634">
    <property type="term" value="C:nucleus"/>
    <property type="evidence" value="ECO:0007669"/>
    <property type="project" value="UniProtKB-SubCell"/>
</dbReference>
<name>A0A9P8CYI7_MORAP</name>
<feature type="region of interest" description="Disordered" evidence="5">
    <location>
        <begin position="911"/>
        <end position="988"/>
    </location>
</feature>
<sequence>MRDCPAMTDPCGSLLPRPSVLSHDLIASMPAGSASALTPASIRRFPSHQPPLLPLKESLLAPKLEPQPRVDLTVRHIPGKTRKRHKVATSCNRCRQNKRKCDSGVPCSNCKRNKADCLYTDAQQSRSTWGDSPLSKEKIMGVSLADVDGTPPPSAPSSSQGVATSASPASSMGSVGATAAGSPTSPSTPISPKALPSLTKASSKPSSKSSKPPTLSPSKPVTNSSLETVKSVRQAAMTTATTSGVFMFNPGHASIEQEADLNRRNELLSVHSKQIAKAIRVAKPGPRLDVLNLFSSNSSPAPVNTLVQNERKFSSFGSSSFQQHPAARVAWDRSNANQAQPNSEGSPAVRREIRSASEMSSSPVHQQPPRVTQGYTHHFGDQPMSTQQQLSAPHADGGFQSSSYQEIDNASNTQLLSHRHPPSQSQETVMMAHQQPPQVGLSQLTPRHTQGHSISAHSNEHIQPQPPLLQQQIRGSQSYPQTQTQTHSHAQAQQTYHQATSPSLQRLLHTSNRTISSATAASPAVETSSQSSPLDSWTPNGNSPQAHMDWRDTNTAVHQQHLMRSPESSQATTSVMASPISKDHNSPGDSGHDFETLRISQDDRSSQARMQKIAQNILECKNYDYCIMLPRHISQEYDELWVGSTAGPSSDVRKIPRQLLMLPKDANFLVDVFFQFSCFYYPLINRATVERHLMEPQTAQSLFLLNIIFMAACKHLARRSDIKRAIQFRERAYEVQFYIDENARLSKIQATLLGSQVIYGVFSVILGLTQVCGTYNAKPPAGSIEDEEQEQERARIDLEAAGRSVLSKKGAIPDAAYQQRLWAFWCLYARDCMSRLYFGWPFGIDTVVLAAEFPKIKGCVGLGGVRRSSADPNGIDGPVTGKRRGATGMKSRSEREKKLIKAEVTAPKLNMYRGNSGISDDDDDDDDEDEDEKEQDDGSDLELDVEAIPVATYHSKDKNGSGGDRPQGSFGMEHSGNHATAAADTKDKIPSFSGLSKQLLERQSLGEDIGRLQGSIGSKPVALNSEVRRHLERMKMLMDAEEDTTDGGSYSRVLFLEEVKLWSIGRRVGLYLQSRSTSMSVSPAASATGSYSPRDGSASSASRIDPFGSVISATVEASRCSERAWLEDKELQSLQADLMAWEQELPSIFRFRQDVSATDLNHKINGKMAILTMYYYTITIMLQSSYLPIPQYLSSSRSSVFKSPESISQEYDGLFSRATSTGISEDGGTRIKREAEEYFHTGRSPQPSSHGYFNTAHQICTQLSNVLYHHVELLLDAYPNWCTIQCKLNHSLIAALRVSCLNARLSSNSKTIRDEAKAGFKMGSALFKRQAMLPEPLTIRDWPAEEDVQVMLDLEEEFRELMTNQEEEEAMAEARSRSGTRDTSEGIGGGGAGAGGGGLDEYPGDHLLYTPEDVQLQLQDVAASTTTLEGDFDIFHAEHVFGLQEGFHFDYNLELR</sequence>
<evidence type="ECO:0000313" key="7">
    <source>
        <dbReference type="EMBL" id="KAG9325673.1"/>
    </source>
</evidence>
<dbReference type="InterPro" id="IPR001138">
    <property type="entry name" value="Zn2Cys6_DnaBD"/>
</dbReference>
<feature type="region of interest" description="Disordered" evidence="5">
    <location>
        <begin position="867"/>
        <end position="897"/>
    </location>
</feature>
<gene>
    <name evidence="7" type="ORF">KVV02_001157</name>
</gene>
<feature type="compositionally biased region" description="Polar residues" evidence="5">
    <location>
        <begin position="566"/>
        <end position="576"/>
    </location>
</feature>
<keyword evidence="3" id="KW-0238">DNA-binding</keyword>
<dbReference type="PROSITE" id="PS50048">
    <property type="entry name" value="ZN2_CY6_FUNGAL_2"/>
    <property type="match status" value="1"/>
</dbReference>
<feature type="compositionally biased region" description="Polar residues" evidence="5">
    <location>
        <begin position="516"/>
        <end position="545"/>
    </location>
</feature>
<organism evidence="7 8">
    <name type="scientific">Mortierella alpina</name>
    <name type="common">Oleaginous fungus</name>
    <name type="synonym">Mortierella renispora</name>
    <dbReference type="NCBI Taxonomy" id="64518"/>
    <lineage>
        <taxon>Eukaryota</taxon>
        <taxon>Fungi</taxon>
        <taxon>Fungi incertae sedis</taxon>
        <taxon>Mucoromycota</taxon>
        <taxon>Mortierellomycotina</taxon>
        <taxon>Mortierellomycetes</taxon>
        <taxon>Mortierellales</taxon>
        <taxon>Mortierellaceae</taxon>
        <taxon>Mortierella</taxon>
    </lineage>
</organism>
<dbReference type="GO" id="GO:0008270">
    <property type="term" value="F:zinc ion binding"/>
    <property type="evidence" value="ECO:0007669"/>
    <property type="project" value="InterPro"/>
</dbReference>
<feature type="compositionally biased region" description="Gly residues" evidence="5">
    <location>
        <begin position="1386"/>
        <end position="1399"/>
    </location>
</feature>
<evidence type="ECO:0000256" key="2">
    <source>
        <dbReference type="ARBA" id="ARBA00022723"/>
    </source>
</evidence>
<dbReference type="PROSITE" id="PS00463">
    <property type="entry name" value="ZN2_CY6_FUNGAL_1"/>
    <property type="match status" value="1"/>
</dbReference>
<feature type="compositionally biased region" description="Basic and acidic residues" evidence="5">
    <location>
        <begin position="1372"/>
        <end position="1384"/>
    </location>
</feature>
<feature type="compositionally biased region" description="Polar residues" evidence="5">
    <location>
        <begin position="357"/>
        <end position="375"/>
    </location>
</feature>
<proteinExistence type="predicted"/>
<feature type="region of interest" description="Disordered" evidence="5">
    <location>
        <begin position="144"/>
        <end position="226"/>
    </location>
</feature>
<dbReference type="CDD" id="cd00067">
    <property type="entry name" value="GAL4"/>
    <property type="match status" value="1"/>
</dbReference>
<feature type="region of interest" description="Disordered" evidence="5">
    <location>
        <begin position="1370"/>
        <end position="1403"/>
    </location>
</feature>
<comment type="caution">
    <text evidence="7">The sequence shown here is derived from an EMBL/GenBank/DDBJ whole genome shotgun (WGS) entry which is preliminary data.</text>
</comment>
<feature type="region of interest" description="Disordered" evidence="5">
    <location>
        <begin position="1082"/>
        <end position="1101"/>
    </location>
</feature>
<evidence type="ECO:0000313" key="8">
    <source>
        <dbReference type="Proteomes" id="UP000717515"/>
    </source>
</evidence>
<dbReference type="Pfam" id="PF00172">
    <property type="entry name" value="Zn_clus"/>
    <property type="match status" value="1"/>
</dbReference>
<evidence type="ECO:0000256" key="1">
    <source>
        <dbReference type="ARBA" id="ARBA00004123"/>
    </source>
</evidence>
<dbReference type="InterPro" id="IPR036864">
    <property type="entry name" value="Zn2-C6_fun-type_DNA-bd_sf"/>
</dbReference>
<dbReference type="InterPro" id="IPR050987">
    <property type="entry name" value="AtrR-like"/>
</dbReference>
<keyword evidence="2" id="KW-0479">Metal-binding</keyword>
<dbReference type="Proteomes" id="UP000717515">
    <property type="component" value="Unassembled WGS sequence"/>
</dbReference>
<dbReference type="GO" id="GO:0000981">
    <property type="term" value="F:DNA-binding transcription factor activity, RNA polymerase II-specific"/>
    <property type="evidence" value="ECO:0007669"/>
    <property type="project" value="InterPro"/>
</dbReference>
<evidence type="ECO:0000256" key="3">
    <source>
        <dbReference type="ARBA" id="ARBA00023125"/>
    </source>
</evidence>
<protein>
    <recommendedName>
        <fullName evidence="6">Zn(2)-C6 fungal-type domain-containing protein</fullName>
    </recommendedName>
</protein>
<dbReference type="SUPFAM" id="SSF57701">
    <property type="entry name" value="Zn2/Cys6 DNA-binding domain"/>
    <property type="match status" value="1"/>
</dbReference>
<evidence type="ECO:0000259" key="6">
    <source>
        <dbReference type="PROSITE" id="PS50048"/>
    </source>
</evidence>
<feature type="region of interest" description="Disordered" evidence="5">
    <location>
        <begin position="415"/>
        <end position="503"/>
    </location>
</feature>
<reference evidence="7" key="1">
    <citation type="submission" date="2021-07" db="EMBL/GenBank/DDBJ databases">
        <title>Draft genome of Mortierella alpina, strain LL118, isolated from an aspen leaf litter sample.</title>
        <authorList>
            <person name="Yang S."/>
            <person name="Vinatzer B.A."/>
        </authorList>
    </citation>
    <scope>NUCLEOTIDE SEQUENCE</scope>
    <source>
        <strain evidence="7">LL118</strain>
    </source>
</reference>
<evidence type="ECO:0000256" key="4">
    <source>
        <dbReference type="ARBA" id="ARBA00023242"/>
    </source>
</evidence>
<feature type="compositionally biased region" description="Polar residues" evidence="5">
    <location>
        <begin position="435"/>
        <end position="457"/>
    </location>
</feature>
<dbReference type="PANTHER" id="PTHR46910:SF3">
    <property type="entry name" value="HALOTOLERANCE PROTEIN 9-RELATED"/>
    <property type="match status" value="1"/>
</dbReference>
<accession>A0A9P8CYI7</accession>
<dbReference type="SMART" id="SM00066">
    <property type="entry name" value="GAL4"/>
    <property type="match status" value="1"/>
</dbReference>
<keyword evidence="4" id="KW-0539">Nucleus</keyword>
<feature type="compositionally biased region" description="Polar residues" evidence="5">
    <location>
        <begin position="156"/>
        <end position="173"/>
    </location>
</feature>
<dbReference type="EMBL" id="JAIFTL010000035">
    <property type="protein sequence ID" value="KAG9325673.1"/>
    <property type="molecule type" value="Genomic_DNA"/>
</dbReference>
<feature type="compositionally biased region" description="Acidic residues" evidence="5">
    <location>
        <begin position="919"/>
        <end position="945"/>
    </location>
</feature>
<feature type="compositionally biased region" description="Basic and acidic residues" evidence="5">
    <location>
        <begin position="581"/>
        <end position="595"/>
    </location>
</feature>
<dbReference type="Gene3D" id="4.10.240.10">
    <property type="entry name" value="Zn(2)-C6 fungal-type DNA-binding domain"/>
    <property type="match status" value="1"/>
</dbReference>
<feature type="region of interest" description="Disordered" evidence="5">
    <location>
        <begin position="333"/>
        <end position="403"/>
    </location>
</feature>
<feature type="compositionally biased region" description="Low complexity" evidence="5">
    <location>
        <begin position="481"/>
        <end position="500"/>
    </location>
</feature>